<dbReference type="SUPFAM" id="SSF102114">
    <property type="entry name" value="Radical SAM enzymes"/>
    <property type="match status" value="1"/>
</dbReference>
<gene>
    <name evidence="8" type="ORF">UA45_05005</name>
</gene>
<reference evidence="8 9" key="1">
    <citation type="submission" date="2015-02" db="EMBL/GenBank/DDBJ databases">
        <title>Whole genome shotgun sequencing of cultured foodborne pathogen.</title>
        <authorList>
            <person name="Timme R."/>
            <person name="Allard M.W."/>
            <person name="Strain E."/>
            <person name="Evans P.S."/>
            <person name="Brown E."/>
        </authorList>
    </citation>
    <scope>NUCLEOTIDE SEQUENCE [LARGE SCALE GENOMIC DNA]</scope>
    <source>
        <strain evidence="8 9">GCSL-TSO-24</strain>
    </source>
</reference>
<comment type="caution">
    <text evidence="8">The sequence shown here is derived from an EMBL/GenBank/DDBJ whole genome shotgun (WGS) entry which is preliminary data.</text>
</comment>
<dbReference type="Gene3D" id="3.80.30.20">
    <property type="entry name" value="tm_1862 like domain"/>
    <property type="match status" value="1"/>
</dbReference>
<dbReference type="GO" id="GO:0051539">
    <property type="term" value="F:4 iron, 4 sulfur cluster binding"/>
    <property type="evidence" value="ECO:0007669"/>
    <property type="project" value="UniProtKB-KW"/>
</dbReference>
<dbReference type="InterPro" id="IPR058240">
    <property type="entry name" value="rSAM_sf"/>
</dbReference>
<dbReference type="PATRIC" id="fig|582.24.peg.1521"/>
<dbReference type="SFLD" id="SFLDS00029">
    <property type="entry name" value="Radical_SAM"/>
    <property type="match status" value="1"/>
</dbReference>
<evidence type="ECO:0000256" key="1">
    <source>
        <dbReference type="ARBA" id="ARBA00001966"/>
    </source>
</evidence>
<dbReference type="InterPro" id="IPR006158">
    <property type="entry name" value="Cobalamin-bd"/>
</dbReference>
<evidence type="ECO:0000256" key="4">
    <source>
        <dbReference type="ARBA" id="ARBA00022723"/>
    </source>
</evidence>
<organism evidence="8 9">
    <name type="scientific">Morganella morganii</name>
    <name type="common">Proteus morganii</name>
    <dbReference type="NCBI Taxonomy" id="582"/>
    <lineage>
        <taxon>Bacteria</taxon>
        <taxon>Pseudomonadati</taxon>
        <taxon>Pseudomonadota</taxon>
        <taxon>Gammaproteobacteria</taxon>
        <taxon>Enterobacterales</taxon>
        <taxon>Morganellaceae</taxon>
        <taxon>Morganella</taxon>
    </lineage>
</organism>
<dbReference type="SFLD" id="SFLDG01082">
    <property type="entry name" value="B12-binding_domain_containing"/>
    <property type="match status" value="1"/>
</dbReference>
<dbReference type="PANTHER" id="PTHR43409:SF7">
    <property type="entry name" value="BLL1977 PROTEIN"/>
    <property type="match status" value="1"/>
</dbReference>
<evidence type="ECO:0000256" key="2">
    <source>
        <dbReference type="ARBA" id="ARBA00022679"/>
    </source>
</evidence>
<name>A0A0D8L9P8_MORMO</name>
<keyword evidence="6" id="KW-0411">Iron-sulfur</keyword>
<evidence type="ECO:0000256" key="3">
    <source>
        <dbReference type="ARBA" id="ARBA00022691"/>
    </source>
</evidence>
<protein>
    <recommendedName>
        <fullName evidence="7">B12-binding domain-containing protein</fullName>
    </recommendedName>
</protein>
<dbReference type="Gene3D" id="3.40.50.280">
    <property type="entry name" value="Cobalamin-binding domain"/>
    <property type="match status" value="1"/>
</dbReference>
<evidence type="ECO:0000256" key="6">
    <source>
        <dbReference type="ARBA" id="ARBA00023014"/>
    </source>
</evidence>
<evidence type="ECO:0000313" key="8">
    <source>
        <dbReference type="EMBL" id="KJF78582.1"/>
    </source>
</evidence>
<dbReference type="PROSITE" id="PS51332">
    <property type="entry name" value="B12_BINDING"/>
    <property type="match status" value="1"/>
</dbReference>
<comment type="cofactor">
    <cofactor evidence="1">
        <name>[4Fe-4S] cluster</name>
        <dbReference type="ChEBI" id="CHEBI:49883"/>
    </cofactor>
</comment>
<dbReference type="InterPro" id="IPR023404">
    <property type="entry name" value="rSAM_horseshoe"/>
</dbReference>
<evidence type="ECO:0000259" key="7">
    <source>
        <dbReference type="PROSITE" id="PS51332"/>
    </source>
</evidence>
<dbReference type="Pfam" id="PF04055">
    <property type="entry name" value="Radical_SAM"/>
    <property type="match status" value="1"/>
</dbReference>
<dbReference type="Pfam" id="PF02310">
    <property type="entry name" value="B12-binding"/>
    <property type="match status" value="1"/>
</dbReference>
<dbReference type="InterPro" id="IPR051198">
    <property type="entry name" value="BchE-like"/>
</dbReference>
<dbReference type="InterPro" id="IPR034466">
    <property type="entry name" value="Methyltransferase_Class_B"/>
</dbReference>
<dbReference type="EMBL" id="JZSH01000035">
    <property type="protein sequence ID" value="KJF78582.1"/>
    <property type="molecule type" value="Genomic_DNA"/>
</dbReference>
<sequence>MKILFVVPRSFNKKQMYKEYPLGVGILATLCRQNGHETLVYDGNVEDGEGENVELWVEAFQPDVISFSIITPNYPVAKMQVLKLKDIYPSAIYIAGGLHPTLFPELVLKDGYDLVCLGEGERRFPMIIDAIENKEGFYHIDGVLFHDGSTTFKNPMTGERVDLNRLPFVDRNVFNLKRYTHHSLVASRGCPYKCNFCCNYSGTILQKGLSVSPATRVLDELEYLEKTFNASVVFFCDDIFFVKRKEILKFCAGYKERGLSLKWIGQMRADTLDDEIAVAMAQAGCQRLYFGIESGSEEVLVSTNKRLTKAQMLAGTNAAKKQEYE</sequence>
<accession>A0A0D8L9P8</accession>
<evidence type="ECO:0000313" key="9">
    <source>
        <dbReference type="Proteomes" id="UP000032582"/>
    </source>
</evidence>
<dbReference type="GO" id="GO:0046872">
    <property type="term" value="F:metal ion binding"/>
    <property type="evidence" value="ECO:0007669"/>
    <property type="project" value="UniProtKB-KW"/>
</dbReference>
<proteinExistence type="predicted"/>
<keyword evidence="5" id="KW-0408">Iron</keyword>
<keyword evidence="2" id="KW-0808">Transferase</keyword>
<dbReference type="InterPro" id="IPR007197">
    <property type="entry name" value="rSAM"/>
</dbReference>
<dbReference type="PANTHER" id="PTHR43409">
    <property type="entry name" value="ANAEROBIC MAGNESIUM-PROTOPORPHYRIN IX MONOMETHYL ESTER CYCLASE-RELATED"/>
    <property type="match status" value="1"/>
</dbReference>
<keyword evidence="4" id="KW-0479">Metal-binding</keyword>
<dbReference type="GO" id="GO:0031419">
    <property type="term" value="F:cobalamin binding"/>
    <property type="evidence" value="ECO:0007669"/>
    <property type="project" value="InterPro"/>
</dbReference>
<dbReference type="AlphaFoldDB" id="A0A0D8L9P8"/>
<keyword evidence="3" id="KW-0949">S-adenosyl-L-methionine</keyword>
<dbReference type="Proteomes" id="UP000032582">
    <property type="component" value="Unassembled WGS sequence"/>
</dbReference>
<dbReference type="GO" id="GO:0005829">
    <property type="term" value="C:cytosol"/>
    <property type="evidence" value="ECO:0007669"/>
    <property type="project" value="TreeGrafter"/>
</dbReference>
<evidence type="ECO:0000256" key="5">
    <source>
        <dbReference type="ARBA" id="ARBA00023004"/>
    </source>
</evidence>
<dbReference type="SFLD" id="SFLDG01123">
    <property type="entry name" value="methyltransferase_(Class_B)"/>
    <property type="match status" value="1"/>
</dbReference>
<dbReference type="GO" id="GO:0003824">
    <property type="term" value="F:catalytic activity"/>
    <property type="evidence" value="ECO:0007669"/>
    <property type="project" value="InterPro"/>
</dbReference>
<dbReference type="CDD" id="cd02068">
    <property type="entry name" value="radical_SAM_B12_BD"/>
    <property type="match status" value="1"/>
</dbReference>
<feature type="domain" description="B12-binding" evidence="7">
    <location>
        <begin position="1"/>
        <end position="138"/>
    </location>
</feature>